<dbReference type="GO" id="GO:0090316">
    <property type="term" value="P:positive regulation of intracellular protein transport"/>
    <property type="evidence" value="ECO:0007669"/>
    <property type="project" value="EnsemblMetazoa"/>
</dbReference>
<dbReference type="GO" id="GO:0072686">
    <property type="term" value="C:mitotic spindle"/>
    <property type="evidence" value="ECO:0007669"/>
    <property type="project" value="EnsemblMetazoa"/>
</dbReference>
<dbReference type="GO" id="GO:0000791">
    <property type="term" value="C:euchromatin"/>
    <property type="evidence" value="ECO:0007669"/>
    <property type="project" value="EnsemblMetazoa"/>
</dbReference>
<dbReference type="GO" id="GO:1901673">
    <property type="term" value="P:regulation of mitotic spindle assembly"/>
    <property type="evidence" value="ECO:0007669"/>
    <property type="project" value="EnsemblMetazoa"/>
</dbReference>
<dbReference type="GO" id="GO:1990047">
    <property type="term" value="C:spindle matrix"/>
    <property type="evidence" value="ECO:0007669"/>
    <property type="project" value="EnsemblMetazoa"/>
</dbReference>
<protein>
    <submittedName>
        <fullName evidence="5">GD17732</fullName>
    </submittedName>
</protein>
<feature type="region of interest" description="Disordered" evidence="3">
    <location>
        <begin position="1"/>
        <end position="34"/>
    </location>
</feature>
<dbReference type="GO" id="GO:0090267">
    <property type="term" value="P:positive regulation of mitotic cell cycle spindle assembly checkpoint"/>
    <property type="evidence" value="ECO:0007669"/>
    <property type="project" value="EnsemblMetazoa"/>
</dbReference>
<dbReference type="HOGENOM" id="CLU_960677_0_0_1"/>
<dbReference type="GO" id="GO:0051233">
    <property type="term" value="C:spindle midzone"/>
    <property type="evidence" value="ECO:0007669"/>
    <property type="project" value="EnsemblMetazoa"/>
</dbReference>
<feature type="domain" description="Myosin tail" evidence="4">
    <location>
        <begin position="140"/>
        <end position="241"/>
    </location>
</feature>
<dbReference type="Pfam" id="PF01576">
    <property type="entry name" value="Myosin_tail_1"/>
    <property type="match status" value="1"/>
</dbReference>
<sequence length="290" mass="32699">MVHESGYARQASRTGSYSYVHSDHPGSNSSTCLPGKHSPLLRSQIYLKSLLISGSQHPSFAQPAPQLKRRARRLYPRYGYQPQPPRYSHQGAYLNVQSWIAAQPVVPKERLGGPPPFAPTSTYGIVRKSSSNFASRVVVVKKLQAQVKDALRDAEEAKTAKEELQASSNEAERKVKALEAEVLQLTEDLASCSNKELTSKIEEINMENTSLRTEAIKWRQRDNTLMEKCNRNPDEFKRLQVEREHLAKLLTAGELNYARKLKHIFSRHSISIKTAMIANARASVHIKKEI</sequence>
<dbReference type="GO" id="GO:0005643">
    <property type="term" value="C:nuclear pore"/>
    <property type="evidence" value="ECO:0007669"/>
    <property type="project" value="EnsemblMetazoa"/>
</dbReference>
<dbReference type="GO" id="GO:0030496">
    <property type="term" value="C:midbody"/>
    <property type="evidence" value="ECO:0007669"/>
    <property type="project" value="EnsemblMetazoa"/>
</dbReference>
<evidence type="ECO:0000256" key="2">
    <source>
        <dbReference type="SAM" id="Coils"/>
    </source>
</evidence>
<dbReference type="GO" id="GO:0051225">
    <property type="term" value="P:spindle assembly"/>
    <property type="evidence" value="ECO:0007669"/>
    <property type="project" value="EnsemblMetazoa"/>
</dbReference>
<dbReference type="GO" id="GO:0005652">
    <property type="term" value="C:nuclear lamina"/>
    <property type="evidence" value="ECO:0007669"/>
    <property type="project" value="EnsemblMetazoa"/>
</dbReference>
<dbReference type="GO" id="GO:0090235">
    <property type="term" value="P:regulation of metaphase plate congression"/>
    <property type="evidence" value="ECO:0007669"/>
    <property type="project" value="EnsemblMetazoa"/>
</dbReference>
<evidence type="ECO:0000259" key="4">
    <source>
        <dbReference type="Pfam" id="PF01576"/>
    </source>
</evidence>
<dbReference type="EMBL" id="CH982467">
    <property type="protein sequence ID" value="EDX15303.1"/>
    <property type="molecule type" value="Genomic_DNA"/>
</dbReference>
<dbReference type="GO" id="GO:0000122">
    <property type="term" value="P:negative regulation of transcription by RNA polymerase II"/>
    <property type="evidence" value="ECO:0007669"/>
    <property type="project" value="EnsemblMetazoa"/>
</dbReference>
<dbReference type="GO" id="GO:0007094">
    <property type="term" value="P:mitotic spindle assembly checkpoint signaling"/>
    <property type="evidence" value="ECO:0007669"/>
    <property type="project" value="EnsemblMetazoa"/>
</dbReference>
<dbReference type="GO" id="GO:0016363">
    <property type="term" value="C:nuclear matrix"/>
    <property type="evidence" value="ECO:0007669"/>
    <property type="project" value="EnsemblMetazoa"/>
</dbReference>
<dbReference type="GO" id="GO:0045944">
    <property type="term" value="P:positive regulation of transcription by RNA polymerase II"/>
    <property type="evidence" value="ECO:0007669"/>
    <property type="project" value="EnsemblMetazoa"/>
</dbReference>
<dbReference type="InterPro" id="IPR002928">
    <property type="entry name" value="Myosin_tail"/>
</dbReference>
<dbReference type="GO" id="GO:0042405">
    <property type="term" value="C:nuclear inclusion body"/>
    <property type="evidence" value="ECO:0007669"/>
    <property type="project" value="EnsemblMetazoa"/>
</dbReference>
<feature type="compositionally biased region" description="Polar residues" evidence="3">
    <location>
        <begin position="11"/>
        <end position="32"/>
    </location>
</feature>
<dbReference type="GO" id="GO:0031490">
    <property type="term" value="F:chromatin DNA binding"/>
    <property type="evidence" value="ECO:0007669"/>
    <property type="project" value="EnsemblMetazoa"/>
</dbReference>
<dbReference type="GO" id="GO:0051781">
    <property type="term" value="P:positive regulation of cell division"/>
    <property type="evidence" value="ECO:0007669"/>
    <property type="project" value="EnsemblMetazoa"/>
</dbReference>
<keyword evidence="6" id="KW-1185">Reference proteome</keyword>
<dbReference type="GO" id="GO:0016459">
    <property type="term" value="C:myosin complex"/>
    <property type="evidence" value="ECO:0007669"/>
    <property type="project" value="InterPro"/>
</dbReference>
<keyword evidence="1 2" id="KW-0175">Coiled coil</keyword>
<dbReference type="SMR" id="B4NSX1"/>
<evidence type="ECO:0000313" key="5">
    <source>
        <dbReference type="EMBL" id="EDX15303.1"/>
    </source>
</evidence>
<evidence type="ECO:0000256" key="3">
    <source>
        <dbReference type="SAM" id="MobiDB-lite"/>
    </source>
</evidence>
<dbReference type="GO" id="GO:0045840">
    <property type="term" value="P:positive regulation of mitotic nuclear division"/>
    <property type="evidence" value="ECO:0007669"/>
    <property type="project" value="EnsemblMetazoa"/>
</dbReference>
<dbReference type="GO" id="GO:0000022">
    <property type="term" value="P:mitotic spindle elongation"/>
    <property type="evidence" value="ECO:0007669"/>
    <property type="project" value="EnsemblMetazoa"/>
</dbReference>
<dbReference type="GO" id="GO:0035035">
    <property type="term" value="F:histone acetyltransferase binding"/>
    <property type="evidence" value="ECO:0007669"/>
    <property type="project" value="EnsemblMetazoa"/>
</dbReference>
<reference evidence="5 6" key="1">
    <citation type="journal article" date="2007" name="Nature">
        <title>Evolution of genes and genomes on the Drosophila phylogeny.</title>
        <authorList>
            <consortium name="Drosophila 12 Genomes Consortium"/>
            <person name="Clark A.G."/>
            <person name="Eisen M.B."/>
            <person name="Smith D.R."/>
            <person name="Bergman C.M."/>
            <person name="Oliver B."/>
            <person name="Markow T.A."/>
            <person name="Kaufman T.C."/>
            <person name="Kellis M."/>
            <person name="Gelbart W."/>
            <person name="Iyer V.N."/>
            <person name="Pollard D.A."/>
            <person name="Sackton T.B."/>
            <person name="Larracuente A.M."/>
            <person name="Singh N.D."/>
            <person name="Abad J.P."/>
            <person name="Abt D.N."/>
            <person name="Adryan B."/>
            <person name="Aguade M."/>
            <person name="Akashi H."/>
            <person name="Anderson W.W."/>
            <person name="Aquadro C.F."/>
            <person name="Ardell D.H."/>
            <person name="Arguello R."/>
            <person name="Artieri C.G."/>
            <person name="Barbash D.A."/>
            <person name="Barker D."/>
            <person name="Barsanti P."/>
            <person name="Batterham P."/>
            <person name="Batzoglou S."/>
            <person name="Begun D."/>
            <person name="Bhutkar A."/>
            <person name="Blanco E."/>
            <person name="Bosak S.A."/>
            <person name="Bradley R.K."/>
            <person name="Brand A.D."/>
            <person name="Brent M.R."/>
            <person name="Brooks A.N."/>
            <person name="Brown R.H."/>
            <person name="Butlin R.K."/>
            <person name="Caggese C."/>
            <person name="Calvi B.R."/>
            <person name="Bernardo de Carvalho A."/>
            <person name="Caspi A."/>
            <person name="Castrezana S."/>
            <person name="Celniker S.E."/>
            <person name="Chang J.L."/>
            <person name="Chapple C."/>
            <person name="Chatterji S."/>
            <person name="Chinwalla A."/>
            <person name="Civetta A."/>
            <person name="Clifton S.W."/>
            <person name="Comeron J.M."/>
            <person name="Costello J.C."/>
            <person name="Coyne J.A."/>
            <person name="Daub J."/>
            <person name="David R.G."/>
            <person name="Delcher A.L."/>
            <person name="Delehaunty K."/>
            <person name="Do C.B."/>
            <person name="Ebling H."/>
            <person name="Edwards K."/>
            <person name="Eickbush T."/>
            <person name="Evans J.D."/>
            <person name="Filipski A."/>
            <person name="Findeiss S."/>
            <person name="Freyhult E."/>
            <person name="Fulton L."/>
            <person name="Fulton R."/>
            <person name="Garcia A.C."/>
            <person name="Gardiner A."/>
            <person name="Garfield D.A."/>
            <person name="Garvin B.E."/>
            <person name="Gibson G."/>
            <person name="Gilbert D."/>
            <person name="Gnerre S."/>
            <person name="Godfrey J."/>
            <person name="Good R."/>
            <person name="Gotea V."/>
            <person name="Gravely B."/>
            <person name="Greenberg A.J."/>
            <person name="Griffiths-Jones S."/>
            <person name="Gross S."/>
            <person name="Guigo R."/>
            <person name="Gustafson E.A."/>
            <person name="Haerty W."/>
            <person name="Hahn M.W."/>
            <person name="Halligan D.L."/>
            <person name="Halpern A.L."/>
            <person name="Halter G.M."/>
            <person name="Han M.V."/>
            <person name="Heger A."/>
            <person name="Hillier L."/>
            <person name="Hinrichs A.S."/>
            <person name="Holmes I."/>
            <person name="Hoskins R.A."/>
            <person name="Hubisz M.J."/>
            <person name="Hultmark D."/>
            <person name="Huntley M.A."/>
            <person name="Jaffe D.B."/>
            <person name="Jagadeeshan S."/>
            <person name="Jeck W.R."/>
            <person name="Johnson J."/>
            <person name="Jones C.D."/>
            <person name="Jordan W.C."/>
            <person name="Karpen G.H."/>
            <person name="Kataoka E."/>
            <person name="Keightley P.D."/>
            <person name="Kheradpour P."/>
            <person name="Kirkness E.F."/>
            <person name="Koerich L.B."/>
            <person name="Kristiansen K."/>
            <person name="Kudrna D."/>
            <person name="Kulathinal R.J."/>
            <person name="Kumar S."/>
            <person name="Kwok R."/>
            <person name="Lander E."/>
            <person name="Langley C.H."/>
            <person name="Lapoint R."/>
            <person name="Lazzaro B.P."/>
            <person name="Lee S.J."/>
            <person name="Levesque L."/>
            <person name="Li R."/>
            <person name="Lin C.F."/>
            <person name="Lin M.F."/>
            <person name="Lindblad-Toh K."/>
            <person name="Llopart A."/>
            <person name="Long M."/>
            <person name="Low L."/>
            <person name="Lozovsky E."/>
            <person name="Lu J."/>
            <person name="Luo M."/>
            <person name="Machado C.A."/>
            <person name="Makalowski W."/>
            <person name="Marzo M."/>
            <person name="Matsuda M."/>
            <person name="Matzkin L."/>
            <person name="McAllister B."/>
            <person name="McBride C.S."/>
            <person name="McKernan B."/>
            <person name="McKernan K."/>
            <person name="Mendez-Lago M."/>
            <person name="Minx P."/>
            <person name="Mollenhauer M.U."/>
            <person name="Montooth K."/>
            <person name="Mount S.M."/>
            <person name="Mu X."/>
            <person name="Myers E."/>
            <person name="Negre B."/>
            <person name="Newfeld S."/>
            <person name="Nielsen R."/>
            <person name="Noor M.A."/>
            <person name="O'Grady P."/>
            <person name="Pachter L."/>
            <person name="Papaceit M."/>
            <person name="Parisi M.J."/>
            <person name="Parisi M."/>
            <person name="Parts L."/>
            <person name="Pedersen J.S."/>
            <person name="Pesole G."/>
            <person name="Phillippy A.M."/>
            <person name="Ponting C.P."/>
            <person name="Pop M."/>
            <person name="Porcelli D."/>
            <person name="Powell J.R."/>
            <person name="Prohaska S."/>
            <person name="Pruitt K."/>
            <person name="Puig M."/>
            <person name="Quesneville H."/>
            <person name="Ram K.R."/>
            <person name="Rand D."/>
            <person name="Rasmussen M.D."/>
            <person name="Reed L.K."/>
            <person name="Reenan R."/>
            <person name="Reily A."/>
            <person name="Remington K.A."/>
            <person name="Rieger T.T."/>
            <person name="Ritchie M.G."/>
            <person name="Robin C."/>
            <person name="Rogers Y.H."/>
            <person name="Rohde C."/>
            <person name="Rozas J."/>
            <person name="Rubenfield M.J."/>
            <person name="Ruiz A."/>
            <person name="Russo S."/>
            <person name="Salzberg S.L."/>
            <person name="Sanchez-Gracia A."/>
            <person name="Saranga D.J."/>
            <person name="Sato H."/>
            <person name="Schaeffer S.W."/>
            <person name="Schatz M.C."/>
            <person name="Schlenke T."/>
            <person name="Schwartz R."/>
            <person name="Segarra C."/>
            <person name="Singh R.S."/>
            <person name="Sirot L."/>
            <person name="Sirota M."/>
            <person name="Sisneros N.B."/>
            <person name="Smith C.D."/>
            <person name="Smith T.F."/>
            <person name="Spieth J."/>
            <person name="Stage D.E."/>
            <person name="Stark A."/>
            <person name="Stephan W."/>
            <person name="Strausberg R.L."/>
            <person name="Strempel S."/>
            <person name="Sturgill D."/>
            <person name="Sutton G."/>
            <person name="Sutton G.G."/>
            <person name="Tao W."/>
            <person name="Teichmann S."/>
            <person name="Tobari Y.N."/>
            <person name="Tomimura Y."/>
            <person name="Tsolas J.M."/>
            <person name="Valente V.L."/>
            <person name="Venter E."/>
            <person name="Venter J.C."/>
            <person name="Vicario S."/>
            <person name="Vieira F.G."/>
            <person name="Vilella A.J."/>
            <person name="Villasante A."/>
            <person name="Walenz B."/>
            <person name="Wang J."/>
            <person name="Wasserman M."/>
            <person name="Watts T."/>
            <person name="Wilson D."/>
            <person name="Wilson R.K."/>
            <person name="Wing R.A."/>
            <person name="Wolfner M.F."/>
            <person name="Wong A."/>
            <person name="Wong G.K."/>
            <person name="Wu C.I."/>
            <person name="Wu G."/>
            <person name="Yamamoto D."/>
            <person name="Yang H.P."/>
            <person name="Yang S.P."/>
            <person name="Yorke J.A."/>
            <person name="Yoshida K."/>
            <person name="Zdobnov E."/>
            <person name="Zhang P."/>
            <person name="Zhang Y."/>
            <person name="Zimin A.V."/>
            <person name="Baldwin J."/>
            <person name="Abdouelleil A."/>
            <person name="Abdulkadir J."/>
            <person name="Abebe A."/>
            <person name="Abera B."/>
            <person name="Abreu J."/>
            <person name="Acer S.C."/>
            <person name="Aftuck L."/>
            <person name="Alexander A."/>
            <person name="An P."/>
            <person name="Anderson E."/>
            <person name="Anderson S."/>
            <person name="Arachi H."/>
            <person name="Azer M."/>
            <person name="Bachantsang P."/>
            <person name="Barry A."/>
            <person name="Bayul T."/>
            <person name="Berlin A."/>
            <person name="Bessette D."/>
            <person name="Bloom T."/>
            <person name="Blye J."/>
            <person name="Boguslavskiy L."/>
            <person name="Bonnet C."/>
            <person name="Boukhgalter B."/>
            <person name="Bourzgui I."/>
            <person name="Brown A."/>
            <person name="Cahill P."/>
            <person name="Channer S."/>
            <person name="Cheshatsang Y."/>
            <person name="Chuda L."/>
            <person name="Citroen M."/>
            <person name="Collymore A."/>
            <person name="Cooke P."/>
            <person name="Costello M."/>
            <person name="D'Aco K."/>
            <person name="Daza R."/>
            <person name="De Haan G."/>
            <person name="DeGray S."/>
            <person name="DeMaso C."/>
            <person name="Dhargay N."/>
            <person name="Dooley K."/>
            <person name="Dooley E."/>
            <person name="Doricent M."/>
            <person name="Dorje P."/>
            <person name="Dorjee K."/>
            <person name="Dupes A."/>
            <person name="Elong R."/>
            <person name="Falk J."/>
            <person name="Farina A."/>
            <person name="Faro S."/>
            <person name="Ferguson D."/>
            <person name="Fisher S."/>
            <person name="Foley C.D."/>
            <person name="Franke A."/>
            <person name="Friedrich D."/>
            <person name="Gadbois L."/>
            <person name="Gearin G."/>
            <person name="Gearin C.R."/>
            <person name="Giannoukos G."/>
            <person name="Goode T."/>
            <person name="Graham J."/>
            <person name="Grandbois E."/>
            <person name="Grewal S."/>
            <person name="Gyaltsen K."/>
            <person name="Hafez N."/>
            <person name="Hagos B."/>
            <person name="Hall J."/>
            <person name="Henson C."/>
            <person name="Hollinger A."/>
            <person name="Honan T."/>
            <person name="Huard M.D."/>
            <person name="Hughes L."/>
            <person name="Hurhula B."/>
            <person name="Husby M.E."/>
            <person name="Kamat A."/>
            <person name="Kanga B."/>
            <person name="Kashin S."/>
            <person name="Khazanovich D."/>
            <person name="Kisner P."/>
            <person name="Lance K."/>
            <person name="Lara M."/>
            <person name="Lee W."/>
            <person name="Lennon N."/>
            <person name="Letendre F."/>
            <person name="LeVine R."/>
            <person name="Lipovsky A."/>
            <person name="Liu X."/>
            <person name="Liu J."/>
            <person name="Liu S."/>
            <person name="Lokyitsang T."/>
            <person name="Lokyitsang Y."/>
            <person name="Lubonja R."/>
            <person name="Lui A."/>
            <person name="MacDonald P."/>
            <person name="Magnisalis V."/>
            <person name="Maru K."/>
            <person name="Matthews C."/>
            <person name="McCusker W."/>
            <person name="McDonough S."/>
            <person name="Mehta T."/>
            <person name="Meldrim J."/>
            <person name="Meneus L."/>
            <person name="Mihai O."/>
            <person name="Mihalev A."/>
            <person name="Mihova T."/>
            <person name="Mittelman R."/>
            <person name="Mlenga V."/>
            <person name="Montmayeur A."/>
            <person name="Mulrain L."/>
            <person name="Navidi A."/>
            <person name="Naylor J."/>
            <person name="Negash T."/>
            <person name="Nguyen T."/>
            <person name="Nguyen N."/>
            <person name="Nicol R."/>
            <person name="Norbu C."/>
            <person name="Norbu N."/>
            <person name="Novod N."/>
            <person name="O'Neill B."/>
            <person name="Osman S."/>
            <person name="Markiewicz E."/>
            <person name="Oyono O.L."/>
            <person name="Patti C."/>
            <person name="Phunkhang P."/>
            <person name="Pierre F."/>
            <person name="Priest M."/>
            <person name="Raghuraman S."/>
            <person name="Rege F."/>
            <person name="Reyes R."/>
            <person name="Rise C."/>
            <person name="Rogov P."/>
            <person name="Ross K."/>
            <person name="Ryan E."/>
            <person name="Settipalli S."/>
            <person name="Shea T."/>
            <person name="Sherpa N."/>
            <person name="Shi L."/>
            <person name="Shih D."/>
            <person name="Sparrow T."/>
            <person name="Spaulding J."/>
            <person name="Stalker J."/>
            <person name="Stange-Thomann N."/>
            <person name="Stavropoulos S."/>
            <person name="Stone C."/>
            <person name="Strader C."/>
            <person name="Tesfaye S."/>
            <person name="Thomson T."/>
            <person name="Thoulutsang Y."/>
            <person name="Thoulutsang D."/>
            <person name="Topham K."/>
            <person name="Topping I."/>
            <person name="Tsamla T."/>
            <person name="Vassiliev H."/>
            <person name="Vo A."/>
            <person name="Wangchuk T."/>
            <person name="Wangdi T."/>
            <person name="Weiand M."/>
            <person name="Wilkinson J."/>
            <person name="Wilson A."/>
            <person name="Yadav S."/>
            <person name="Young G."/>
            <person name="Yu Q."/>
            <person name="Zembek L."/>
            <person name="Zhong D."/>
            <person name="Zimmer A."/>
            <person name="Zwirko Z."/>
            <person name="Jaffe D.B."/>
            <person name="Alvarez P."/>
            <person name="Brockman W."/>
            <person name="Butler J."/>
            <person name="Chin C."/>
            <person name="Gnerre S."/>
            <person name="Grabherr M."/>
            <person name="Kleber M."/>
            <person name="Mauceli E."/>
            <person name="MacCallum I."/>
        </authorList>
    </citation>
    <scope>NUCLEOTIDE SEQUENCE [LARGE SCALE GENOMIC DNA]</scope>
    <source>
        <strain evidence="6">white501</strain>
    </source>
</reference>
<dbReference type="GO" id="GO:0060250">
    <property type="term" value="P:germ-line stem-cell niche homeostasis"/>
    <property type="evidence" value="ECO:0007669"/>
    <property type="project" value="EnsemblMetazoa"/>
</dbReference>
<dbReference type="Proteomes" id="UP000000304">
    <property type="component" value="Unassembled WGS sequence"/>
</dbReference>
<dbReference type="GO" id="GO:0009047">
    <property type="term" value="P:dosage compensation by hyperactivation of X chromosome"/>
    <property type="evidence" value="ECO:0007669"/>
    <property type="project" value="EnsemblMetazoa"/>
</dbReference>
<dbReference type="STRING" id="7240.B4NSX1"/>
<dbReference type="GO" id="GO:0048133">
    <property type="term" value="P:male germ-line stem cell asymmetric division"/>
    <property type="evidence" value="ECO:0007669"/>
    <property type="project" value="EnsemblMetazoa"/>
</dbReference>
<name>B4NSX1_DROSI</name>
<dbReference type="GO" id="GO:0070090">
    <property type="term" value="C:metaphase plate"/>
    <property type="evidence" value="ECO:0007669"/>
    <property type="project" value="EnsemblMetazoa"/>
</dbReference>
<dbReference type="OrthoDB" id="343070at2759"/>
<evidence type="ECO:0000313" key="6">
    <source>
        <dbReference type="Proteomes" id="UP000000304"/>
    </source>
</evidence>
<organism evidence="5 6">
    <name type="scientific">Drosophila simulans</name>
    <name type="common">Fruit fly</name>
    <dbReference type="NCBI Taxonomy" id="7240"/>
    <lineage>
        <taxon>Eukaryota</taxon>
        <taxon>Metazoa</taxon>
        <taxon>Ecdysozoa</taxon>
        <taxon>Arthropoda</taxon>
        <taxon>Hexapoda</taxon>
        <taxon>Insecta</taxon>
        <taxon>Pterygota</taxon>
        <taxon>Neoptera</taxon>
        <taxon>Endopterygota</taxon>
        <taxon>Diptera</taxon>
        <taxon>Brachycera</taxon>
        <taxon>Muscomorpha</taxon>
        <taxon>Ephydroidea</taxon>
        <taxon>Drosophilidae</taxon>
        <taxon>Drosophila</taxon>
        <taxon>Sophophora</taxon>
    </lineage>
</organism>
<dbReference type="GO" id="GO:0031965">
    <property type="term" value="C:nuclear membrane"/>
    <property type="evidence" value="ECO:0007669"/>
    <property type="project" value="EnsemblMetazoa"/>
</dbReference>
<evidence type="ECO:0000256" key="1">
    <source>
        <dbReference type="ARBA" id="ARBA00023054"/>
    </source>
</evidence>
<feature type="coiled-coil region" evidence="2">
    <location>
        <begin position="140"/>
        <end position="214"/>
    </location>
</feature>
<accession>B4NSX1</accession>
<dbReference type="GO" id="GO:0005730">
    <property type="term" value="C:nucleolus"/>
    <property type="evidence" value="ECO:0007669"/>
    <property type="project" value="EnsemblMetazoa"/>
</dbReference>
<dbReference type="AlphaFoldDB" id="B4NSX1"/>
<dbReference type="GO" id="GO:0009408">
    <property type="term" value="P:response to heat"/>
    <property type="evidence" value="ECO:0007669"/>
    <property type="project" value="EnsemblMetazoa"/>
</dbReference>
<gene>
    <name evidence="5" type="primary">Dsim\GD17732</name>
    <name evidence="5" type="ORF">Dsim_GD17732</name>
</gene>
<proteinExistence type="predicted"/>